<dbReference type="PANTHER" id="PTHR48090">
    <property type="entry name" value="UNDECAPRENYL-PHOSPHATE 4-DEOXY-4-FORMAMIDO-L-ARABINOSE TRANSFERASE-RELATED"/>
    <property type="match status" value="1"/>
</dbReference>
<evidence type="ECO:0000256" key="9">
    <source>
        <dbReference type="SAM" id="Phobius"/>
    </source>
</evidence>
<dbReference type="OrthoDB" id="9811884at2"/>
<comment type="similarity">
    <text evidence="8">Belongs to the glycosyltransferase 2 family. GtrB subfamily.</text>
</comment>
<dbReference type="EMBL" id="PSYR01000001">
    <property type="protein sequence ID" value="RCN58277.1"/>
    <property type="molecule type" value="Genomic_DNA"/>
</dbReference>
<dbReference type="AlphaFoldDB" id="A0A368HJG0"/>
<dbReference type="PANTHER" id="PTHR48090:SF1">
    <property type="entry name" value="PROPHAGE BACTOPRENOL GLUCOSYL TRANSFERASE HOMOLOG"/>
    <property type="match status" value="1"/>
</dbReference>
<dbReference type="SUPFAM" id="SSF53448">
    <property type="entry name" value="Nucleotide-diphospho-sugar transferases"/>
    <property type="match status" value="1"/>
</dbReference>
<sequence>MNSAGPASAAFDDQPVLSFVVPCYNEAANIRALYERICAVMAACPETWECICVNDGSRDETLGALTALQDKDPRVRVIDLSRNFGKEAALTAGLDHARGAAAIPLDADLQDPPELIPELVAHWRAGYDVVNAVRLSREGESLVKRASAHAFYRIFNRISKVPIPEDTGDFRLLSRPVLDALRQLPERRRFMKGLFAWVGFRTTSVSYHRAPRQAGHTTWNYVRLWRFAMDGILSFSDAPLRVASYLGLAVSLLSFLYALNLLVQTLLFGNPVKGYPSLMVALLFLGGVQLMALGVIGEYLGRVYDESKGRPVYIIRHPLEADRRIAELPPSPANH</sequence>
<keyword evidence="12" id="KW-1185">Reference proteome</keyword>
<evidence type="ECO:0000256" key="4">
    <source>
        <dbReference type="ARBA" id="ARBA00022679"/>
    </source>
</evidence>
<gene>
    <name evidence="11" type="ORF">C4900_00285</name>
</gene>
<evidence type="ECO:0000259" key="10">
    <source>
        <dbReference type="Pfam" id="PF00535"/>
    </source>
</evidence>
<evidence type="ECO:0000313" key="11">
    <source>
        <dbReference type="EMBL" id="RCN58277.1"/>
    </source>
</evidence>
<dbReference type="CDD" id="cd04187">
    <property type="entry name" value="DPM1_like_bac"/>
    <property type="match status" value="1"/>
</dbReference>
<reference evidence="11 12" key="1">
    <citation type="submission" date="2018-02" db="EMBL/GenBank/DDBJ databases">
        <title>Insights into the biology of acidophilic members of the Acidiferrobacteraceae family derived from comparative genomic analyses.</title>
        <authorList>
            <person name="Issotta F."/>
            <person name="Thyssen C."/>
            <person name="Mena C."/>
            <person name="Moya A."/>
            <person name="Bellenberg S."/>
            <person name="Sproer C."/>
            <person name="Covarrubias P.C."/>
            <person name="Sand W."/>
            <person name="Quatrini R."/>
            <person name="Vera M."/>
        </authorList>
    </citation>
    <scope>NUCLEOTIDE SEQUENCE [LARGE SCALE GENOMIC DNA]</scope>
    <source>
        <strain evidence="12">m-1</strain>
    </source>
</reference>
<evidence type="ECO:0000256" key="6">
    <source>
        <dbReference type="ARBA" id="ARBA00022989"/>
    </source>
</evidence>
<dbReference type="GO" id="GO:0005886">
    <property type="term" value="C:plasma membrane"/>
    <property type="evidence" value="ECO:0007669"/>
    <property type="project" value="UniProtKB-SubCell"/>
</dbReference>
<organism evidence="11 12">
    <name type="scientific">Acidiferrobacter thiooxydans</name>
    <dbReference type="NCBI Taxonomy" id="163359"/>
    <lineage>
        <taxon>Bacteria</taxon>
        <taxon>Pseudomonadati</taxon>
        <taxon>Pseudomonadota</taxon>
        <taxon>Gammaproteobacteria</taxon>
        <taxon>Acidiferrobacterales</taxon>
        <taxon>Acidiferrobacteraceae</taxon>
        <taxon>Acidiferrobacter</taxon>
    </lineage>
</organism>
<evidence type="ECO:0000256" key="1">
    <source>
        <dbReference type="ARBA" id="ARBA00004651"/>
    </source>
</evidence>
<keyword evidence="7 9" id="KW-0472">Membrane</keyword>
<protein>
    <submittedName>
        <fullName evidence="11">Glycosyltransferase</fullName>
    </submittedName>
</protein>
<feature type="domain" description="Glycosyltransferase 2-like" evidence="10">
    <location>
        <begin position="18"/>
        <end position="180"/>
    </location>
</feature>
<comment type="caution">
    <text evidence="11">The sequence shown here is derived from an EMBL/GenBank/DDBJ whole genome shotgun (WGS) entry which is preliminary data.</text>
</comment>
<dbReference type="InterPro" id="IPR029044">
    <property type="entry name" value="Nucleotide-diphossugar_trans"/>
</dbReference>
<evidence type="ECO:0000256" key="7">
    <source>
        <dbReference type="ARBA" id="ARBA00023136"/>
    </source>
</evidence>
<evidence type="ECO:0000256" key="2">
    <source>
        <dbReference type="ARBA" id="ARBA00022475"/>
    </source>
</evidence>
<keyword evidence="5 9" id="KW-0812">Transmembrane</keyword>
<accession>A0A368HJG0</accession>
<dbReference type="InterPro" id="IPR001173">
    <property type="entry name" value="Glyco_trans_2-like"/>
</dbReference>
<dbReference type="Pfam" id="PF00535">
    <property type="entry name" value="Glycos_transf_2"/>
    <property type="match status" value="1"/>
</dbReference>
<keyword evidence="3" id="KW-0328">Glycosyltransferase</keyword>
<evidence type="ECO:0000313" key="12">
    <source>
        <dbReference type="Proteomes" id="UP000253250"/>
    </source>
</evidence>
<evidence type="ECO:0000256" key="8">
    <source>
        <dbReference type="ARBA" id="ARBA00038152"/>
    </source>
</evidence>
<dbReference type="GO" id="GO:0016757">
    <property type="term" value="F:glycosyltransferase activity"/>
    <property type="evidence" value="ECO:0007669"/>
    <property type="project" value="UniProtKB-KW"/>
</dbReference>
<name>A0A368HJG0_9GAMM</name>
<dbReference type="Proteomes" id="UP000253250">
    <property type="component" value="Unassembled WGS sequence"/>
</dbReference>
<keyword evidence="2" id="KW-1003">Cell membrane</keyword>
<feature type="transmembrane region" description="Helical" evidence="9">
    <location>
        <begin position="242"/>
        <end position="263"/>
    </location>
</feature>
<dbReference type="FunFam" id="3.90.550.10:FF:000079">
    <property type="entry name" value="Probable glycosyl transferase"/>
    <property type="match status" value="1"/>
</dbReference>
<keyword evidence="6 9" id="KW-1133">Transmembrane helix</keyword>
<proteinExistence type="inferred from homology"/>
<evidence type="ECO:0000256" key="5">
    <source>
        <dbReference type="ARBA" id="ARBA00022692"/>
    </source>
</evidence>
<keyword evidence="4 11" id="KW-0808">Transferase</keyword>
<dbReference type="Gene3D" id="3.90.550.10">
    <property type="entry name" value="Spore Coat Polysaccharide Biosynthesis Protein SpsA, Chain A"/>
    <property type="match status" value="1"/>
</dbReference>
<dbReference type="InterPro" id="IPR050256">
    <property type="entry name" value="Glycosyltransferase_2"/>
</dbReference>
<comment type="subcellular location">
    <subcellularLocation>
        <location evidence="1">Cell membrane</location>
        <topology evidence="1">Multi-pass membrane protein</topology>
    </subcellularLocation>
</comment>
<evidence type="ECO:0000256" key="3">
    <source>
        <dbReference type="ARBA" id="ARBA00022676"/>
    </source>
</evidence>
<feature type="transmembrane region" description="Helical" evidence="9">
    <location>
        <begin position="275"/>
        <end position="300"/>
    </location>
</feature>